<sequence>MTKNNTAQTNSNIDNLTCDRLNSNQYRESQEYNYYPERPSYDHCPERPQYGHCYEKPQYDHCPEKPQYNHCHEKPQHDHCPERPQYNHCHEKPQHDHCPERPQYDPCKGNKKPNCCCCSEAKFNQNECGKPCNPVKFECPDINCAICTPILADRIFDFKCVNQQIPRSIAPQVFTVDPRPMGCPPYTTGAPVCIEKVTVVYDCLGFSNNSLPITLCNTSGTLTGTPQLCPSGEASVFHNYEGTISTGCICREKGSTATLVQGPLDASIYNFQYIVEGFIGCDPFTARFPVTPSDAPNFLTNINLFSTICLPNTDDPLTLRAQFDLKFVVKSIVPTTPFSGGTFSARIFDELLISEKLYLTKSDALVVYSAPAEFKHHEK</sequence>
<dbReference type="OrthoDB" id="1752398at2"/>
<dbReference type="RefSeq" id="WP_055342250.1">
    <property type="nucleotide sequence ID" value="NZ_CDNI01000003.1"/>
</dbReference>
<evidence type="ECO:0000313" key="2">
    <source>
        <dbReference type="Proteomes" id="UP000049127"/>
    </source>
</evidence>
<dbReference type="Proteomes" id="UP000049127">
    <property type="component" value="Unassembled WGS sequence"/>
</dbReference>
<name>A0A0C7R5X7_PARSO</name>
<accession>A0A0C7R5X7</accession>
<protein>
    <submittedName>
        <fullName evidence="1">Uncharacterized protein</fullName>
    </submittedName>
</protein>
<reference evidence="1 2" key="1">
    <citation type="submission" date="2015-01" db="EMBL/GenBank/DDBJ databases">
        <authorList>
            <person name="Aslett A.Martin."/>
            <person name="De Silva Nishadi"/>
        </authorList>
    </citation>
    <scope>NUCLEOTIDE SEQUENCE [LARGE SCALE GENOMIC DNA]</scope>
    <source>
        <strain evidence="1 2">R28058</strain>
    </source>
</reference>
<dbReference type="AlphaFoldDB" id="A0A0C7R5X7"/>
<organism evidence="1 2">
    <name type="scientific">Paraclostridium sordellii</name>
    <name type="common">Clostridium sordellii</name>
    <dbReference type="NCBI Taxonomy" id="1505"/>
    <lineage>
        <taxon>Bacteria</taxon>
        <taxon>Bacillati</taxon>
        <taxon>Bacillota</taxon>
        <taxon>Clostridia</taxon>
        <taxon>Peptostreptococcales</taxon>
        <taxon>Peptostreptococcaceae</taxon>
        <taxon>Paraclostridium</taxon>
    </lineage>
</organism>
<evidence type="ECO:0000313" key="1">
    <source>
        <dbReference type="EMBL" id="CEQ04240.1"/>
    </source>
</evidence>
<dbReference type="EMBL" id="CEKZ01000003">
    <property type="protein sequence ID" value="CEQ04240.1"/>
    <property type="molecule type" value="Genomic_DNA"/>
</dbReference>
<gene>
    <name evidence="1" type="ORF">R28058_19731</name>
</gene>
<proteinExistence type="predicted"/>